<dbReference type="GO" id="GO:0005634">
    <property type="term" value="C:nucleus"/>
    <property type="evidence" value="ECO:0007669"/>
    <property type="project" value="UniProtKB-SubCell"/>
</dbReference>
<proteinExistence type="predicted"/>
<dbReference type="Proteomes" id="UP001218218">
    <property type="component" value="Unassembled WGS sequence"/>
</dbReference>
<dbReference type="CDD" id="cd00067">
    <property type="entry name" value="GAL4"/>
    <property type="match status" value="1"/>
</dbReference>
<feature type="region of interest" description="Disordered" evidence="5">
    <location>
        <begin position="172"/>
        <end position="193"/>
    </location>
</feature>
<dbReference type="GO" id="GO:0000981">
    <property type="term" value="F:DNA-binding transcription factor activity, RNA polymerase II-specific"/>
    <property type="evidence" value="ECO:0007669"/>
    <property type="project" value="InterPro"/>
</dbReference>
<keyword evidence="8" id="KW-1185">Reference proteome</keyword>
<evidence type="ECO:0000313" key="8">
    <source>
        <dbReference type="Proteomes" id="UP001218218"/>
    </source>
</evidence>
<dbReference type="Pfam" id="PF04082">
    <property type="entry name" value="Fungal_trans"/>
    <property type="match status" value="1"/>
</dbReference>
<dbReference type="PROSITE" id="PS00463">
    <property type="entry name" value="ZN2_CY6_FUNGAL_1"/>
    <property type="match status" value="1"/>
</dbReference>
<organism evidence="7 8">
    <name type="scientific">Mycena albidolilacea</name>
    <dbReference type="NCBI Taxonomy" id="1033008"/>
    <lineage>
        <taxon>Eukaryota</taxon>
        <taxon>Fungi</taxon>
        <taxon>Dikarya</taxon>
        <taxon>Basidiomycota</taxon>
        <taxon>Agaricomycotina</taxon>
        <taxon>Agaricomycetes</taxon>
        <taxon>Agaricomycetidae</taxon>
        <taxon>Agaricales</taxon>
        <taxon>Marasmiineae</taxon>
        <taxon>Mycenaceae</taxon>
        <taxon>Mycena</taxon>
    </lineage>
</organism>
<sequence>MSFTGELEFVYEDVFSLKKQRHRACDMCRRMKRRCDGKISCDHCVKYDVVCTYAEPAPRLRARAPQSNRDKKLLFDPKDQELVKNLKQRLKSAEAALRQIKNGDTGNKSVIDLAINRLTRPSHLHPGDTDFADITDSFRSLSLSAPADQGFQGKSSAAMLVKLAVSVKPCPSDLRKPSQTQSTAPRPWTLKPWESPSVMPQPPLVFPKDHLMASLASAYFSNVNLFLPLLQRPTFLASIQRQFHLRHSGFASVLLLVCTLGSLYLPDDVLTGDRHELARQWYDQVELCGQSLQQQPTLYDLQAYCLAAQYLYLTSNPRFCWSIVGFGLRLAEDIGAHRHKNWTTMLTAEEELEKRAMWMLLMFDTQLSCALGRPRTVNQRDMDIVFPEERDDDEYWEACDPERQPVGRPSKISYFVTALSLSRIVQFTMSTLYGTAMEQRAIGVFDHKPVTAELDAALNKWFTQIPEHLAWDPDDPDAPLPDHAASLACFYHFTRILIHRHKLSSVPIAPLDPPTRTICMRAARACIRIADAHRRARPEHPLMFSQGPMFTAGVMLTLNLVDNGEDAALDLALLQTAIDVLESQKQRWPSSGFFVTILERLLSTVTPPDAPPPADYAPVVAEEPAGSAGGAISQIPVPLVPSPSRTGQAPQSSDSRGPGIIPPTFVGDEEILPGRFHRFAYLSI</sequence>
<name>A0AAD7AH59_9AGAR</name>
<dbReference type="GO" id="GO:0006351">
    <property type="term" value="P:DNA-templated transcription"/>
    <property type="evidence" value="ECO:0007669"/>
    <property type="project" value="InterPro"/>
</dbReference>
<dbReference type="AlphaFoldDB" id="A0AAD7AH59"/>
<dbReference type="GO" id="GO:0008270">
    <property type="term" value="F:zinc ion binding"/>
    <property type="evidence" value="ECO:0007669"/>
    <property type="project" value="InterPro"/>
</dbReference>
<gene>
    <name evidence="7" type="ORF">DFH08DRAFT_848411</name>
</gene>
<dbReference type="InterPro" id="IPR001138">
    <property type="entry name" value="Zn2Cys6_DnaBD"/>
</dbReference>
<feature type="region of interest" description="Disordered" evidence="5">
    <location>
        <begin position="627"/>
        <end position="666"/>
    </location>
</feature>
<comment type="caution">
    <text evidence="7">The sequence shown here is derived from an EMBL/GenBank/DDBJ whole genome shotgun (WGS) entry which is preliminary data.</text>
</comment>
<feature type="compositionally biased region" description="Polar residues" evidence="5">
    <location>
        <begin position="643"/>
        <end position="655"/>
    </location>
</feature>
<evidence type="ECO:0000313" key="7">
    <source>
        <dbReference type="EMBL" id="KAJ7358414.1"/>
    </source>
</evidence>
<evidence type="ECO:0000256" key="3">
    <source>
        <dbReference type="ARBA" id="ARBA00023125"/>
    </source>
</evidence>
<protein>
    <submittedName>
        <fullName evidence="7">Fungal-specific transcription factor domain-containing protein</fullName>
    </submittedName>
</protein>
<evidence type="ECO:0000256" key="4">
    <source>
        <dbReference type="ARBA" id="ARBA00023242"/>
    </source>
</evidence>
<keyword evidence="4" id="KW-0539">Nucleus</keyword>
<dbReference type="SUPFAM" id="SSF57701">
    <property type="entry name" value="Zn2/Cys6 DNA-binding domain"/>
    <property type="match status" value="1"/>
</dbReference>
<dbReference type="PROSITE" id="PS50048">
    <property type="entry name" value="ZN2_CY6_FUNGAL_2"/>
    <property type="match status" value="1"/>
</dbReference>
<dbReference type="SMART" id="SM00066">
    <property type="entry name" value="GAL4"/>
    <property type="match status" value="1"/>
</dbReference>
<keyword evidence="3" id="KW-0238">DNA-binding</keyword>
<comment type="subcellular location">
    <subcellularLocation>
        <location evidence="1">Nucleus</location>
    </subcellularLocation>
</comment>
<keyword evidence="2" id="KW-0479">Metal-binding</keyword>
<dbReference type="EMBL" id="JARIHO010000007">
    <property type="protein sequence ID" value="KAJ7358414.1"/>
    <property type="molecule type" value="Genomic_DNA"/>
</dbReference>
<feature type="domain" description="Zn(2)-C6 fungal-type" evidence="6">
    <location>
        <begin position="24"/>
        <end position="53"/>
    </location>
</feature>
<dbReference type="GO" id="GO:0003677">
    <property type="term" value="F:DNA binding"/>
    <property type="evidence" value="ECO:0007669"/>
    <property type="project" value="UniProtKB-KW"/>
</dbReference>
<accession>A0AAD7AH59</accession>
<dbReference type="CDD" id="cd12148">
    <property type="entry name" value="fungal_TF_MHR"/>
    <property type="match status" value="1"/>
</dbReference>
<dbReference type="PANTHER" id="PTHR46910">
    <property type="entry name" value="TRANSCRIPTION FACTOR PDR1"/>
    <property type="match status" value="1"/>
</dbReference>
<dbReference type="InterPro" id="IPR007219">
    <property type="entry name" value="XnlR_reg_dom"/>
</dbReference>
<evidence type="ECO:0000259" key="6">
    <source>
        <dbReference type="PROSITE" id="PS50048"/>
    </source>
</evidence>
<evidence type="ECO:0000256" key="5">
    <source>
        <dbReference type="SAM" id="MobiDB-lite"/>
    </source>
</evidence>
<dbReference type="Pfam" id="PF00172">
    <property type="entry name" value="Zn_clus"/>
    <property type="match status" value="1"/>
</dbReference>
<dbReference type="Gene3D" id="4.10.240.10">
    <property type="entry name" value="Zn(2)-C6 fungal-type DNA-binding domain"/>
    <property type="match status" value="1"/>
</dbReference>
<dbReference type="SMART" id="SM00906">
    <property type="entry name" value="Fungal_trans"/>
    <property type="match status" value="1"/>
</dbReference>
<evidence type="ECO:0000256" key="2">
    <source>
        <dbReference type="ARBA" id="ARBA00022723"/>
    </source>
</evidence>
<dbReference type="InterPro" id="IPR036864">
    <property type="entry name" value="Zn2-C6_fun-type_DNA-bd_sf"/>
</dbReference>
<reference evidence="7" key="1">
    <citation type="submission" date="2023-03" db="EMBL/GenBank/DDBJ databases">
        <title>Massive genome expansion in bonnet fungi (Mycena s.s.) driven by repeated elements and novel gene families across ecological guilds.</title>
        <authorList>
            <consortium name="Lawrence Berkeley National Laboratory"/>
            <person name="Harder C.B."/>
            <person name="Miyauchi S."/>
            <person name="Viragh M."/>
            <person name="Kuo A."/>
            <person name="Thoen E."/>
            <person name="Andreopoulos B."/>
            <person name="Lu D."/>
            <person name="Skrede I."/>
            <person name="Drula E."/>
            <person name="Henrissat B."/>
            <person name="Morin E."/>
            <person name="Kohler A."/>
            <person name="Barry K."/>
            <person name="LaButti K."/>
            <person name="Morin E."/>
            <person name="Salamov A."/>
            <person name="Lipzen A."/>
            <person name="Mereny Z."/>
            <person name="Hegedus B."/>
            <person name="Baldrian P."/>
            <person name="Stursova M."/>
            <person name="Weitz H."/>
            <person name="Taylor A."/>
            <person name="Grigoriev I.V."/>
            <person name="Nagy L.G."/>
            <person name="Martin F."/>
            <person name="Kauserud H."/>
        </authorList>
    </citation>
    <scope>NUCLEOTIDE SEQUENCE</scope>
    <source>
        <strain evidence="7">CBHHK002</strain>
    </source>
</reference>
<dbReference type="PANTHER" id="PTHR46910:SF3">
    <property type="entry name" value="HALOTOLERANCE PROTEIN 9-RELATED"/>
    <property type="match status" value="1"/>
</dbReference>
<evidence type="ECO:0000256" key="1">
    <source>
        <dbReference type="ARBA" id="ARBA00004123"/>
    </source>
</evidence>
<dbReference type="InterPro" id="IPR050987">
    <property type="entry name" value="AtrR-like"/>
</dbReference>